<evidence type="ECO:0000256" key="2">
    <source>
        <dbReference type="ARBA" id="ARBA00006124"/>
    </source>
</evidence>
<evidence type="ECO:0000259" key="17">
    <source>
        <dbReference type="Pfam" id="PF00122"/>
    </source>
</evidence>
<feature type="transmembrane region" description="Helical" evidence="16">
    <location>
        <begin position="336"/>
        <end position="356"/>
    </location>
</feature>
<evidence type="ECO:0000259" key="19">
    <source>
        <dbReference type="Pfam" id="PF00690"/>
    </source>
</evidence>
<dbReference type="EC" id="7.2.2.10" evidence="16"/>
<dbReference type="PRINTS" id="PR00121">
    <property type="entry name" value="NAKATPASE"/>
</dbReference>
<proteinExistence type="inferred from homology"/>
<keyword evidence="12 16" id="KW-1133">Transmembrane helix</keyword>
<feature type="domain" description="Cation-transporting P-type ATPase C-terminal" evidence="18">
    <location>
        <begin position="793"/>
        <end position="960"/>
    </location>
</feature>
<comment type="caution">
    <text evidence="16">Lacks conserved residue(s) required for the propagation of feature annotation.</text>
</comment>
<evidence type="ECO:0000256" key="3">
    <source>
        <dbReference type="ARBA" id="ARBA00022448"/>
    </source>
</evidence>
<dbReference type="InterPro" id="IPR006408">
    <property type="entry name" value="P-type_ATPase_IIB"/>
</dbReference>
<feature type="transmembrane region" description="Helical" evidence="16">
    <location>
        <begin position="751"/>
        <end position="773"/>
    </location>
</feature>
<evidence type="ECO:0000256" key="7">
    <source>
        <dbReference type="ARBA" id="ARBA00022741"/>
    </source>
</evidence>
<feature type="transmembrane region" description="Helical" evidence="16">
    <location>
        <begin position="793"/>
        <end position="815"/>
    </location>
</feature>
<feature type="transmembrane region" description="Helical" evidence="16">
    <location>
        <begin position="299"/>
        <end position="316"/>
    </location>
</feature>
<dbReference type="NCBIfam" id="TIGR01494">
    <property type="entry name" value="ATPase_P-type"/>
    <property type="match status" value="1"/>
</dbReference>
<dbReference type="Gene3D" id="3.40.1110.10">
    <property type="entry name" value="Calcium-transporting ATPase, cytoplasmic domain N"/>
    <property type="match status" value="1"/>
</dbReference>
<keyword evidence="4 16" id="KW-0109">Calcium transport</keyword>
<evidence type="ECO:0000313" key="20">
    <source>
        <dbReference type="EMBL" id="CAA2974835.1"/>
    </source>
</evidence>
<dbReference type="Pfam" id="PF00122">
    <property type="entry name" value="E1-E2_ATPase"/>
    <property type="match status" value="1"/>
</dbReference>
<evidence type="ECO:0000256" key="11">
    <source>
        <dbReference type="ARBA" id="ARBA00022860"/>
    </source>
</evidence>
<sequence>MTTMSNSSSFQASHLISGHSHQTVDSTTMVNIEPSRFSTFDPTDITKLVRTKDQGWLRDHGGIEGMLLALETDMENGIRGDQTDIDSRRKAFGSNFQPESNLRKIFCRLLLTAIRDPMIVVLFTCAVLSLCFGIQKRGLRQGWQEGVTKILAILVVVIVPSSGKLWSSSQFIENSKISNYIPESNVVRSGKWQRIPICHVVVGEIVFLKPGDQVPADGLFIDGCPLHTEMTKREGQIDRTKVDAHDNPFLFSGIAVVDGYARMLVTAVDKNIRHKHRWIYLVDPLLDELRKITSIVGKIGKTVALLTFAVFSLRLLAGKIYDDNGKRVSFGGETRIGDVLVVIVGILAAPTMIALTSSPNDLVWARTTCLFYSMRRLMKIKILLGGHPIHHAVGCVTTVCMNKTGTLTMDSMKVTKFWQGLNSIEEIQHNLIAPSVLELLHQGIGLNHTQPPSSSSLSSPTNSTENAIFEWAVKQLGMDVESLKKSCTIFEIKPFNSKDRQSGVLISKNGDNTIHIHRKGAPEVIIPMCSHYYESTGTVKVMNRSSKALFEKILEGMAENGLRCIAFAHKKTSIRDCFTFYPQKLILLGLVGLINSCRSGTRRTVEDCRRAGINVKLITGDDKVTARIMATKCGIIKPDYQPGEVIDGVEFRKFSSKERMAKVENICVLARATPDDKLRMVQSLKQKGHVVAFIGGGIGDVQALREANVGLCFGTQGAEIVKACSAIVMSSKDFPLIIDILRWGRGIYDTVQIYTQFLLSATFVALVIDFVMAVSSSEPPGLNAVVAVSTGKIPFPVFQLLWMKLITGTLAVLALNTEKPAQDVMQRPPRNLKEPLITAQMCKKIGAQASYQIAIFLVIHFKGKSLFEVDDKEKDSLVLSTYILCQAFNILNSRLSKKNIFKEMQKKKLFLTVIGLIVFIQFIMVELLNGFSGTARLGFGQWGLCIASSAAPSMVTWFLRYMPPLGNFKLPMLKPKID</sequence>
<dbReference type="EMBL" id="CACTIH010002204">
    <property type="protein sequence ID" value="CAA2974835.1"/>
    <property type="molecule type" value="Genomic_DNA"/>
</dbReference>
<dbReference type="GO" id="GO:0005516">
    <property type="term" value="F:calmodulin binding"/>
    <property type="evidence" value="ECO:0007669"/>
    <property type="project" value="UniProtKB-KW"/>
</dbReference>
<comment type="subcellular location">
    <subcellularLocation>
        <location evidence="1 16">Membrane</location>
        <topology evidence="1 16">Multi-pass membrane protein</topology>
    </subcellularLocation>
</comment>
<dbReference type="InterPro" id="IPR036412">
    <property type="entry name" value="HAD-like_sf"/>
</dbReference>
<dbReference type="GO" id="GO:0016887">
    <property type="term" value="F:ATP hydrolysis activity"/>
    <property type="evidence" value="ECO:0007669"/>
    <property type="project" value="InterPro"/>
</dbReference>
<dbReference type="SUPFAM" id="SSF81665">
    <property type="entry name" value="Calcium ATPase, transmembrane domain M"/>
    <property type="match status" value="1"/>
</dbReference>
<evidence type="ECO:0000256" key="4">
    <source>
        <dbReference type="ARBA" id="ARBA00022568"/>
    </source>
</evidence>
<evidence type="ECO:0000313" key="21">
    <source>
        <dbReference type="Proteomes" id="UP000594638"/>
    </source>
</evidence>
<dbReference type="GO" id="GO:0046872">
    <property type="term" value="F:metal ion binding"/>
    <property type="evidence" value="ECO:0007669"/>
    <property type="project" value="UniProtKB-KW"/>
</dbReference>
<dbReference type="OrthoDB" id="912093at2759"/>
<accession>A0A8S0R7I1</accession>
<evidence type="ECO:0000256" key="1">
    <source>
        <dbReference type="ARBA" id="ARBA00004141"/>
    </source>
</evidence>
<keyword evidence="9 16" id="KW-0067">ATP-binding</keyword>
<dbReference type="Gene3D" id="2.70.150.10">
    <property type="entry name" value="Calcium-transporting ATPase, cytoplasmic transduction domain A"/>
    <property type="match status" value="1"/>
</dbReference>
<evidence type="ECO:0000256" key="10">
    <source>
        <dbReference type="ARBA" id="ARBA00022842"/>
    </source>
</evidence>
<evidence type="ECO:0000256" key="8">
    <source>
        <dbReference type="ARBA" id="ARBA00022837"/>
    </source>
</evidence>
<dbReference type="PANTHER" id="PTHR24093:SF518">
    <property type="entry name" value="CALCIUM-TRANSPORTING ATPASE"/>
    <property type="match status" value="1"/>
</dbReference>
<dbReference type="InterPro" id="IPR004014">
    <property type="entry name" value="ATPase_P-typ_cation-transptr_N"/>
</dbReference>
<comment type="caution">
    <text evidence="20">The sequence shown here is derived from an EMBL/GenBank/DDBJ whole genome shotgun (WGS) entry which is preliminary data.</text>
</comment>
<dbReference type="SUPFAM" id="SSF56784">
    <property type="entry name" value="HAD-like"/>
    <property type="match status" value="1"/>
</dbReference>
<feature type="transmembrane region" description="Helical" evidence="16">
    <location>
        <begin position="939"/>
        <end position="959"/>
    </location>
</feature>
<keyword evidence="10" id="KW-0460">Magnesium</keyword>
<dbReference type="Pfam" id="PF00689">
    <property type="entry name" value="Cation_ATPase_C"/>
    <property type="match status" value="1"/>
</dbReference>
<comment type="similarity">
    <text evidence="2 16">Belongs to the cation transport ATPase (P-type) (TC 3.A.3) family. Type IIB subfamily.</text>
</comment>
<comment type="function">
    <text evidence="16">Catalyzes the hydrolysis of ATP coupled with the transport of calcium.</text>
</comment>
<dbReference type="GO" id="GO:0005524">
    <property type="term" value="F:ATP binding"/>
    <property type="evidence" value="ECO:0007669"/>
    <property type="project" value="UniProtKB-KW"/>
</dbReference>
<comment type="catalytic activity">
    <reaction evidence="15 16">
        <text>Ca(2+)(in) + ATP + H2O = Ca(2+)(out) + ADP + phosphate + H(+)</text>
        <dbReference type="Rhea" id="RHEA:18105"/>
        <dbReference type="ChEBI" id="CHEBI:15377"/>
        <dbReference type="ChEBI" id="CHEBI:15378"/>
        <dbReference type="ChEBI" id="CHEBI:29108"/>
        <dbReference type="ChEBI" id="CHEBI:30616"/>
        <dbReference type="ChEBI" id="CHEBI:43474"/>
        <dbReference type="ChEBI" id="CHEBI:456216"/>
        <dbReference type="EC" id="7.2.2.10"/>
    </reaction>
</comment>
<dbReference type="InterPro" id="IPR001757">
    <property type="entry name" value="P_typ_ATPase"/>
</dbReference>
<dbReference type="SUPFAM" id="SSF81660">
    <property type="entry name" value="Metal cation-transporting ATPase, ATP-binding domain N"/>
    <property type="match status" value="1"/>
</dbReference>
<keyword evidence="8 16" id="KW-0106">Calcium</keyword>
<keyword evidence="3 16" id="KW-0813">Transport</keyword>
<dbReference type="InterPro" id="IPR023298">
    <property type="entry name" value="ATPase_P-typ_TM_dom_sf"/>
</dbReference>
<gene>
    <name evidence="20" type="ORF">OLEA9_A113431</name>
</gene>
<evidence type="ECO:0000256" key="14">
    <source>
        <dbReference type="ARBA" id="ARBA00023136"/>
    </source>
</evidence>
<dbReference type="InterPro" id="IPR023214">
    <property type="entry name" value="HAD_sf"/>
</dbReference>
<keyword evidence="11" id="KW-0112">Calmodulin-binding</keyword>
<evidence type="ECO:0000256" key="6">
    <source>
        <dbReference type="ARBA" id="ARBA00022723"/>
    </source>
</evidence>
<dbReference type="PANTHER" id="PTHR24093">
    <property type="entry name" value="CATION TRANSPORTING ATPASE"/>
    <property type="match status" value="1"/>
</dbReference>
<dbReference type="GO" id="GO:0005886">
    <property type="term" value="C:plasma membrane"/>
    <property type="evidence" value="ECO:0007669"/>
    <property type="project" value="TreeGrafter"/>
</dbReference>
<keyword evidence="7 16" id="KW-0547">Nucleotide-binding</keyword>
<feature type="domain" description="P-type ATPase A" evidence="17">
    <location>
        <begin position="183"/>
        <end position="271"/>
    </location>
</feature>
<dbReference type="Pfam" id="PF00690">
    <property type="entry name" value="Cation_ATPase_N"/>
    <property type="match status" value="1"/>
</dbReference>
<evidence type="ECO:0000256" key="12">
    <source>
        <dbReference type="ARBA" id="ARBA00022989"/>
    </source>
</evidence>
<evidence type="ECO:0000256" key="16">
    <source>
        <dbReference type="RuleBase" id="RU361146"/>
    </source>
</evidence>
<dbReference type="SUPFAM" id="SSF81653">
    <property type="entry name" value="Calcium ATPase, transduction domain A"/>
    <property type="match status" value="1"/>
</dbReference>
<dbReference type="Proteomes" id="UP000594638">
    <property type="component" value="Unassembled WGS sequence"/>
</dbReference>
<dbReference type="InterPro" id="IPR008250">
    <property type="entry name" value="ATPase_P-typ_transduc_dom_A_sf"/>
</dbReference>
<dbReference type="InterPro" id="IPR059000">
    <property type="entry name" value="ATPase_P-type_domA"/>
</dbReference>
<feature type="transmembrane region" description="Helical" evidence="16">
    <location>
        <begin position="909"/>
        <end position="927"/>
    </location>
</feature>
<organism evidence="20 21">
    <name type="scientific">Olea europaea subsp. europaea</name>
    <dbReference type="NCBI Taxonomy" id="158383"/>
    <lineage>
        <taxon>Eukaryota</taxon>
        <taxon>Viridiplantae</taxon>
        <taxon>Streptophyta</taxon>
        <taxon>Embryophyta</taxon>
        <taxon>Tracheophyta</taxon>
        <taxon>Spermatophyta</taxon>
        <taxon>Magnoliopsida</taxon>
        <taxon>eudicotyledons</taxon>
        <taxon>Gunneridae</taxon>
        <taxon>Pentapetalae</taxon>
        <taxon>asterids</taxon>
        <taxon>lamiids</taxon>
        <taxon>Lamiales</taxon>
        <taxon>Oleaceae</taxon>
        <taxon>Oleeae</taxon>
        <taxon>Olea</taxon>
    </lineage>
</organism>
<reference evidence="20 21" key="1">
    <citation type="submission" date="2019-12" db="EMBL/GenBank/DDBJ databases">
        <authorList>
            <person name="Alioto T."/>
            <person name="Alioto T."/>
            <person name="Gomez Garrido J."/>
        </authorList>
    </citation>
    <scope>NUCLEOTIDE SEQUENCE [LARGE SCALE GENOMIC DNA]</scope>
</reference>
<dbReference type="Gene3D" id="3.40.50.1000">
    <property type="entry name" value="HAD superfamily/HAD-like"/>
    <property type="match status" value="1"/>
</dbReference>
<keyword evidence="5 16" id="KW-0812">Transmembrane</keyword>
<evidence type="ECO:0000259" key="18">
    <source>
        <dbReference type="Pfam" id="PF00689"/>
    </source>
</evidence>
<dbReference type="PRINTS" id="PR00119">
    <property type="entry name" value="CATATPASE"/>
</dbReference>
<keyword evidence="6" id="KW-0479">Metal-binding</keyword>
<dbReference type="Gene3D" id="1.20.1110.10">
    <property type="entry name" value="Calcium-transporting ATPase, transmembrane domain"/>
    <property type="match status" value="1"/>
</dbReference>
<evidence type="ECO:0000256" key="13">
    <source>
        <dbReference type="ARBA" id="ARBA00023065"/>
    </source>
</evidence>
<keyword evidence="21" id="KW-1185">Reference proteome</keyword>
<dbReference type="InterPro" id="IPR006068">
    <property type="entry name" value="ATPase_P-typ_cation-transptr_C"/>
</dbReference>
<name>A0A8S0R7I1_OLEEU</name>
<protein>
    <recommendedName>
        <fullName evidence="16">Calcium-transporting ATPase</fullName>
        <ecNumber evidence="16">7.2.2.10</ecNumber>
    </recommendedName>
</protein>
<evidence type="ECO:0000256" key="5">
    <source>
        <dbReference type="ARBA" id="ARBA00022692"/>
    </source>
</evidence>
<keyword evidence="14 16" id="KW-0472">Membrane</keyword>
<dbReference type="GO" id="GO:0005388">
    <property type="term" value="F:P-type calcium transporter activity"/>
    <property type="evidence" value="ECO:0007669"/>
    <property type="project" value="UniProtKB-EC"/>
</dbReference>
<evidence type="ECO:0000256" key="15">
    <source>
        <dbReference type="ARBA" id="ARBA00048694"/>
    </source>
</evidence>
<evidence type="ECO:0000256" key="9">
    <source>
        <dbReference type="ARBA" id="ARBA00022840"/>
    </source>
</evidence>
<dbReference type="Gramene" id="OE9A113431T1">
    <property type="protein sequence ID" value="OE9A113431C1"/>
    <property type="gene ID" value="OE9A113431"/>
</dbReference>
<keyword evidence="13 16" id="KW-0406">Ion transport</keyword>
<dbReference type="NCBIfam" id="TIGR01517">
    <property type="entry name" value="ATPase-IIB_Ca"/>
    <property type="match status" value="1"/>
</dbReference>
<dbReference type="InterPro" id="IPR023299">
    <property type="entry name" value="ATPase_P-typ_cyto_dom_N"/>
</dbReference>
<feature type="domain" description="Cation-transporting P-type ATPase N-terminal" evidence="19">
    <location>
        <begin position="60"/>
        <end position="129"/>
    </location>
</feature>
<dbReference type="Pfam" id="PF13246">
    <property type="entry name" value="Cation_ATPase"/>
    <property type="match status" value="1"/>
</dbReference>
<dbReference type="AlphaFoldDB" id="A0A8S0R7I1"/>
<feature type="transmembrane region" description="Helical" evidence="16">
    <location>
        <begin position="118"/>
        <end position="135"/>
    </location>
</feature>